<dbReference type="EMBL" id="KV878916">
    <property type="protein sequence ID" value="OJJ79591.1"/>
    <property type="molecule type" value="Genomic_DNA"/>
</dbReference>
<dbReference type="STRING" id="1160497.A0A1L9V6R7"/>
<dbReference type="OrthoDB" id="5979581at2759"/>
<evidence type="ECO:0000313" key="2">
    <source>
        <dbReference type="EMBL" id="OJJ79591.1"/>
    </source>
</evidence>
<accession>A0A1L9V6R7</accession>
<dbReference type="SUPFAM" id="SSF56112">
    <property type="entry name" value="Protein kinase-like (PK-like)"/>
    <property type="match status" value="1"/>
</dbReference>
<sequence length="196" mass="22139">RPLKETIPFVDLWKQGEIVGPLEVPENLRTEEFYLGDFGLAMKVDDPMTQQGYPPSQFCSPDRFHGKHPSYACNMWTFMVLFSVLYPDYPLFPTWAGGGIIGGLVRRLGPLPEEWKGLYTPPKGSDSWNDQGQTADPNDDLAHTIARFRPDTDSNEQELALSIILKVFTYCPEKCPTATQLPQDPSFRALMEKHGC</sequence>
<dbReference type="RefSeq" id="XP_022396289.1">
    <property type="nucleotide sequence ID" value="XM_022541453.1"/>
</dbReference>
<dbReference type="Gene3D" id="1.10.510.10">
    <property type="entry name" value="Transferase(Phosphotransferase) domain 1"/>
    <property type="match status" value="1"/>
</dbReference>
<evidence type="ECO:0000313" key="3">
    <source>
        <dbReference type="Proteomes" id="UP000184300"/>
    </source>
</evidence>
<dbReference type="AlphaFoldDB" id="A0A1L9V6R7"/>
<proteinExistence type="predicted"/>
<gene>
    <name evidence="2" type="ORF">ASPGLDRAFT_136356</name>
</gene>
<protein>
    <recommendedName>
        <fullName evidence="4">Protein kinase domain-containing protein</fullName>
    </recommendedName>
</protein>
<keyword evidence="3" id="KW-1185">Reference proteome</keyword>
<dbReference type="GeneID" id="34457714"/>
<feature type="non-terminal residue" evidence="2">
    <location>
        <position position="1"/>
    </location>
</feature>
<dbReference type="InterPro" id="IPR011009">
    <property type="entry name" value="Kinase-like_dom_sf"/>
</dbReference>
<reference evidence="3" key="1">
    <citation type="journal article" date="2017" name="Genome Biol.">
        <title>Comparative genomics reveals high biological diversity and specific adaptations in the industrially and medically important fungal genus Aspergillus.</title>
        <authorList>
            <person name="de Vries R.P."/>
            <person name="Riley R."/>
            <person name="Wiebenga A."/>
            <person name="Aguilar-Osorio G."/>
            <person name="Amillis S."/>
            <person name="Uchima C.A."/>
            <person name="Anderluh G."/>
            <person name="Asadollahi M."/>
            <person name="Askin M."/>
            <person name="Barry K."/>
            <person name="Battaglia E."/>
            <person name="Bayram O."/>
            <person name="Benocci T."/>
            <person name="Braus-Stromeyer S.A."/>
            <person name="Caldana C."/>
            <person name="Canovas D."/>
            <person name="Cerqueira G.C."/>
            <person name="Chen F."/>
            <person name="Chen W."/>
            <person name="Choi C."/>
            <person name="Clum A."/>
            <person name="Dos Santos R.A."/>
            <person name="Damasio A.R."/>
            <person name="Diallinas G."/>
            <person name="Emri T."/>
            <person name="Fekete E."/>
            <person name="Flipphi M."/>
            <person name="Freyberg S."/>
            <person name="Gallo A."/>
            <person name="Gournas C."/>
            <person name="Habgood R."/>
            <person name="Hainaut M."/>
            <person name="Harispe M.L."/>
            <person name="Henrissat B."/>
            <person name="Hilden K.S."/>
            <person name="Hope R."/>
            <person name="Hossain A."/>
            <person name="Karabika E."/>
            <person name="Karaffa L."/>
            <person name="Karanyi Z."/>
            <person name="Krasevec N."/>
            <person name="Kuo A."/>
            <person name="Kusch H."/>
            <person name="LaButti K."/>
            <person name="Lagendijk E.L."/>
            <person name="Lapidus A."/>
            <person name="Levasseur A."/>
            <person name="Lindquist E."/>
            <person name="Lipzen A."/>
            <person name="Logrieco A.F."/>
            <person name="MacCabe A."/>
            <person name="Maekelae M.R."/>
            <person name="Malavazi I."/>
            <person name="Melin P."/>
            <person name="Meyer V."/>
            <person name="Mielnichuk N."/>
            <person name="Miskei M."/>
            <person name="Molnar A.P."/>
            <person name="Mule G."/>
            <person name="Ngan C.Y."/>
            <person name="Orejas M."/>
            <person name="Orosz E."/>
            <person name="Ouedraogo J.P."/>
            <person name="Overkamp K.M."/>
            <person name="Park H.-S."/>
            <person name="Perrone G."/>
            <person name="Piumi F."/>
            <person name="Punt P.J."/>
            <person name="Ram A.F."/>
            <person name="Ramon A."/>
            <person name="Rauscher S."/>
            <person name="Record E."/>
            <person name="Riano-Pachon D.M."/>
            <person name="Robert V."/>
            <person name="Roehrig J."/>
            <person name="Ruller R."/>
            <person name="Salamov A."/>
            <person name="Salih N.S."/>
            <person name="Samson R.A."/>
            <person name="Sandor E."/>
            <person name="Sanguinetti M."/>
            <person name="Schuetze T."/>
            <person name="Sepcic K."/>
            <person name="Shelest E."/>
            <person name="Sherlock G."/>
            <person name="Sophianopoulou V."/>
            <person name="Squina F.M."/>
            <person name="Sun H."/>
            <person name="Susca A."/>
            <person name="Todd R.B."/>
            <person name="Tsang A."/>
            <person name="Unkles S.E."/>
            <person name="van de Wiele N."/>
            <person name="van Rossen-Uffink D."/>
            <person name="Oliveira J.V."/>
            <person name="Vesth T.C."/>
            <person name="Visser J."/>
            <person name="Yu J.-H."/>
            <person name="Zhou M."/>
            <person name="Andersen M.R."/>
            <person name="Archer D.B."/>
            <person name="Baker S.E."/>
            <person name="Benoit I."/>
            <person name="Brakhage A.A."/>
            <person name="Braus G.H."/>
            <person name="Fischer R."/>
            <person name="Frisvad J.C."/>
            <person name="Goldman G.H."/>
            <person name="Houbraken J."/>
            <person name="Oakley B."/>
            <person name="Pocsi I."/>
            <person name="Scazzocchio C."/>
            <person name="Seiboth B."/>
            <person name="vanKuyk P.A."/>
            <person name="Wortman J."/>
            <person name="Dyer P.S."/>
            <person name="Grigoriev I.V."/>
        </authorList>
    </citation>
    <scope>NUCLEOTIDE SEQUENCE [LARGE SCALE GENOMIC DNA]</scope>
    <source>
        <strain evidence="3">CBS 516.65</strain>
    </source>
</reference>
<dbReference type="VEuPathDB" id="FungiDB:ASPGLDRAFT_136356"/>
<dbReference type="Proteomes" id="UP000184300">
    <property type="component" value="Unassembled WGS sequence"/>
</dbReference>
<evidence type="ECO:0000256" key="1">
    <source>
        <dbReference type="SAM" id="MobiDB-lite"/>
    </source>
</evidence>
<evidence type="ECO:0008006" key="4">
    <source>
        <dbReference type="Google" id="ProtNLM"/>
    </source>
</evidence>
<feature type="compositionally biased region" description="Polar residues" evidence="1">
    <location>
        <begin position="126"/>
        <end position="136"/>
    </location>
</feature>
<organism evidence="2 3">
    <name type="scientific">Aspergillus glaucus CBS 516.65</name>
    <dbReference type="NCBI Taxonomy" id="1160497"/>
    <lineage>
        <taxon>Eukaryota</taxon>
        <taxon>Fungi</taxon>
        <taxon>Dikarya</taxon>
        <taxon>Ascomycota</taxon>
        <taxon>Pezizomycotina</taxon>
        <taxon>Eurotiomycetes</taxon>
        <taxon>Eurotiomycetidae</taxon>
        <taxon>Eurotiales</taxon>
        <taxon>Aspergillaceae</taxon>
        <taxon>Aspergillus</taxon>
        <taxon>Aspergillus subgen. Aspergillus</taxon>
    </lineage>
</organism>
<feature type="region of interest" description="Disordered" evidence="1">
    <location>
        <begin position="119"/>
        <end position="139"/>
    </location>
</feature>
<name>A0A1L9V6R7_ASPGL</name>